<organism evidence="2 3">
    <name type="scientific">Plasmodium malariae</name>
    <dbReference type="NCBI Taxonomy" id="5858"/>
    <lineage>
        <taxon>Eukaryota</taxon>
        <taxon>Sar</taxon>
        <taxon>Alveolata</taxon>
        <taxon>Apicomplexa</taxon>
        <taxon>Aconoidasida</taxon>
        <taxon>Haemosporida</taxon>
        <taxon>Plasmodiidae</taxon>
        <taxon>Plasmodium</taxon>
        <taxon>Plasmodium (Plasmodium)</taxon>
    </lineage>
</organism>
<keyword evidence="1" id="KW-1133">Transmembrane helix</keyword>
<dbReference type="GeneID" id="39865705"/>
<dbReference type="Pfam" id="PF05795">
    <property type="entry name" value="Plasmodium_Vir"/>
    <property type="match status" value="1"/>
</dbReference>
<protein>
    <submittedName>
        <fullName evidence="2">PIR protein</fullName>
    </submittedName>
</protein>
<dbReference type="RefSeq" id="XP_028859314.1">
    <property type="nucleotide sequence ID" value="XM_029007177.1"/>
</dbReference>
<dbReference type="AlphaFoldDB" id="A0A1D3JI37"/>
<sequence>MENEVDLGLSLPSVLNYNNLNRKISYLSDTICGKLDEDLRDYEDIFGFCVNIKGVIEKFNELSFYGEFTNERCIVVKLWMYDRLFNLRIKDNKVNDINNIINKVKEMFNDNDPVKECKLFDSLYLKEDFYKMKSLYDYATNYKTIKGYLNDNSYICNKNLKDYINKNDELYINGKQKCEAPDTGNMEYCRVFEYFKEPYLNKNLPLSCKVKHEVAEVSEQEQYMTIEGEGPSAASGMLSQSNAERTEFIAVRRHPQTSILTTEDKKNAVPFSGVIMAVIFPLLGIFIFFILYKFTPFKSRLNTHLFKKKIIEDYEDEEYIQEHLNESYHTNGNHIRYHPL</sequence>
<dbReference type="KEGG" id="pmal:PMUG01_00024700"/>
<dbReference type="Proteomes" id="UP000219813">
    <property type="component" value="Unassembled WGS sequence"/>
</dbReference>
<feature type="transmembrane region" description="Helical" evidence="1">
    <location>
        <begin position="268"/>
        <end position="292"/>
    </location>
</feature>
<proteinExistence type="predicted"/>
<keyword evidence="3" id="KW-1185">Reference proteome</keyword>
<dbReference type="EMBL" id="FLRL01000047">
    <property type="protein sequence ID" value="SBT86102.1"/>
    <property type="molecule type" value="Genomic_DNA"/>
</dbReference>
<keyword evidence="1" id="KW-0472">Membrane</keyword>
<gene>
    <name evidence="2" type="primary">PmUG01_00024700</name>
    <name evidence="2" type="ORF">PMUG01_00024700</name>
</gene>
<evidence type="ECO:0000256" key="1">
    <source>
        <dbReference type="SAM" id="Phobius"/>
    </source>
</evidence>
<evidence type="ECO:0000313" key="3">
    <source>
        <dbReference type="Proteomes" id="UP000219813"/>
    </source>
</evidence>
<dbReference type="VEuPathDB" id="PlasmoDB:PmUG01_00024700"/>
<dbReference type="InterPro" id="IPR008780">
    <property type="entry name" value="Plasmodium_Vir"/>
</dbReference>
<name>A0A1D3JI37_PLAMA</name>
<dbReference type="OrthoDB" id="381419at2759"/>
<reference evidence="2 3" key="1">
    <citation type="submission" date="2016-06" db="EMBL/GenBank/DDBJ databases">
        <authorList>
            <consortium name="Pathogen Informatics"/>
        </authorList>
    </citation>
    <scope>NUCLEOTIDE SEQUENCE [LARGE SCALE GENOMIC DNA]</scope>
</reference>
<accession>A0A1D3JI37</accession>
<dbReference type="OMA" id="AGYCHED"/>
<evidence type="ECO:0000313" key="2">
    <source>
        <dbReference type="EMBL" id="SBT86102.1"/>
    </source>
</evidence>
<keyword evidence="1" id="KW-0812">Transmembrane</keyword>